<proteinExistence type="predicted"/>
<dbReference type="EnsemblMetazoa" id="ENSAATROPT016508">
    <property type="protein sequence ID" value="ENSAATROPP014511"/>
    <property type="gene ID" value="ENSAATROPG013509"/>
</dbReference>
<keyword evidence="2" id="KW-1185">Reference proteome</keyword>
<dbReference type="AlphaFoldDB" id="A0AAG5DTR8"/>
<evidence type="ECO:0000313" key="2">
    <source>
        <dbReference type="Proteomes" id="UP000075880"/>
    </source>
</evidence>
<name>A0AAG5DTR8_ANOAO</name>
<evidence type="ECO:0000313" key="1">
    <source>
        <dbReference type="EnsemblMetazoa" id="ENSAATROPP014511"/>
    </source>
</evidence>
<protein>
    <submittedName>
        <fullName evidence="1">Uncharacterized protein</fullName>
    </submittedName>
</protein>
<accession>A0AAG5DTR8</accession>
<organism evidence="1 2">
    <name type="scientific">Anopheles atroparvus</name>
    <name type="common">European mosquito</name>
    <dbReference type="NCBI Taxonomy" id="41427"/>
    <lineage>
        <taxon>Eukaryota</taxon>
        <taxon>Metazoa</taxon>
        <taxon>Ecdysozoa</taxon>
        <taxon>Arthropoda</taxon>
        <taxon>Hexapoda</taxon>
        <taxon>Insecta</taxon>
        <taxon>Pterygota</taxon>
        <taxon>Neoptera</taxon>
        <taxon>Endopterygota</taxon>
        <taxon>Diptera</taxon>
        <taxon>Nematocera</taxon>
        <taxon>Culicoidea</taxon>
        <taxon>Culicidae</taxon>
        <taxon>Anophelinae</taxon>
        <taxon>Anopheles</taxon>
    </lineage>
</organism>
<reference evidence="1" key="1">
    <citation type="submission" date="2024-04" db="UniProtKB">
        <authorList>
            <consortium name="EnsemblMetazoa"/>
        </authorList>
    </citation>
    <scope>IDENTIFICATION</scope>
    <source>
        <strain evidence="1">EBRO</strain>
    </source>
</reference>
<dbReference type="Proteomes" id="UP000075880">
    <property type="component" value="Unassembled WGS sequence"/>
</dbReference>
<sequence length="87" mass="10824">MIGCDIRRSWALFSMLVSMFLLDKYIQGKWKINLYRWKKDLVFRKLHEIPDRIVELGNFWNKHPHEVHRIKRECKRFTTEHRETHTD</sequence>